<keyword evidence="6" id="KW-0378">Hydrolase</keyword>
<evidence type="ECO:0000256" key="6">
    <source>
        <dbReference type="ARBA" id="ARBA00022801"/>
    </source>
</evidence>
<keyword evidence="4" id="KW-0645">Protease</keyword>
<evidence type="ECO:0000256" key="7">
    <source>
        <dbReference type="ARBA" id="ARBA00022825"/>
    </source>
</evidence>
<dbReference type="PANTHER" id="PTHR42987">
    <property type="entry name" value="PEPTIDASE S49"/>
    <property type="match status" value="1"/>
</dbReference>
<keyword evidence="7" id="KW-0720">Serine protease</keyword>
<keyword evidence="5 10" id="KW-0812">Transmembrane</keyword>
<evidence type="ECO:0000259" key="12">
    <source>
        <dbReference type="Pfam" id="PF08496"/>
    </source>
</evidence>
<dbReference type="GO" id="GO:0004252">
    <property type="term" value="F:serine-type endopeptidase activity"/>
    <property type="evidence" value="ECO:0007669"/>
    <property type="project" value="InterPro"/>
</dbReference>
<dbReference type="PANTHER" id="PTHR42987:SF4">
    <property type="entry name" value="PROTEASE SOHB-RELATED"/>
    <property type="match status" value="1"/>
</dbReference>
<dbReference type="InterPro" id="IPR029045">
    <property type="entry name" value="ClpP/crotonase-like_dom_sf"/>
</dbReference>
<feature type="domain" description="Peptidase S49" evidence="11">
    <location>
        <begin position="263"/>
        <end position="408"/>
    </location>
</feature>
<comment type="similarity">
    <text evidence="2">Belongs to the peptidase S49 family.</text>
</comment>
<dbReference type="NCBIfam" id="NF008745">
    <property type="entry name" value="PRK11778.1"/>
    <property type="match status" value="1"/>
</dbReference>
<keyword evidence="9 10" id="KW-0472">Membrane</keyword>
<comment type="subcellular location">
    <subcellularLocation>
        <location evidence="1">Cell membrane</location>
    </subcellularLocation>
</comment>
<evidence type="ECO:0000256" key="2">
    <source>
        <dbReference type="ARBA" id="ARBA00008683"/>
    </source>
</evidence>
<feature type="transmembrane region" description="Helical" evidence="10">
    <location>
        <begin position="23"/>
        <end position="40"/>
    </location>
</feature>
<dbReference type="SUPFAM" id="SSF52096">
    <property type="entry name" value="ClpP/crotonase"/>
    <property type="match status" value="1"/>
</dbReference>
<dbReference type="EMBL" id="HBHK01009564">
    <property type="protein sequence ID" value="CAD9677810.1"/>
    <property type="molecule type" value="Transcribed_RNA"/>
</dbReference>
<dbReference type="GO" id="GO:0006508">
    <property type="term" value="P:proteolysis"/>
    <property type="evidence" value="ECO:0007669"/>
    <property type="project" value="UniProtKB-KW"/>
</dbReference>
<dbReference type="Pfam" id="PF01343">
    <property type="entry name" value="Peptidase_S49"/>
    <property type="match status" value="1"/>
</dbReference>
<evidence type="ECO:0000256" key="10">
    <source>
        <dbReference type="SAM" id="Phobius"/>
    </source>
</evidence>
<protein>
    <submittedName>
        <fullName evidence="13">Uncharacterized protein</fullName>
    </submittedName>
</protein>
<dbReference type="InterPro" id="IPR013703">
    <property type="entry name" value="Peptidase_S49_N_proteobac"/>
</dbReference>
<proteinExistence type="inferred from homology"/>
<dbReference type="CDD" id="cd07023">
    <property type="entry name" value="S49_Sppa_N_C"/>
    <property type="match status" value="1"/>
</dbReference>
<evidence type="ECO:0000313" key="13">
    <source>
        <dbReference type="EMBL" id="CAD9677810.1"/>
    </source>
</evidence>
<accession>A0A7S2WB48</accession>
<evidence type="ECO:0000256" key="8">
    <source>
        <dbReference type="ARBA" id="ARBA00022989"/>
    </source>
</evidence>
<sequence>MKTWAEQEILEGIPEYTTRDRRVWAGGIGLIGVGLSLMGWDHRKSVLAAGKQSMRLDALGGAMAIVGGGILLQYVPHVENVVESAPTHSNAKPGVPKSKQFSFRILNRRWDHEAKRLEATVGNRLFWFPEHIRKIMLKARAQERDMKRQQLLEKEAALEESILHDIEADKLTPNKVLQKLSKRVYVLDFADYGYAIPSSEEIGNTHNENRKQSGTPDWVGWFRDSVSLLLQVANEFDQVVIRLTSPGGTVAEYGLAASQLIRLRRANIHVVVCVDTICASGGFLMACCANRIVAAPFSVIGSIGVVAEVPNFHRVLDKYDVDYMVFTAGNYKRTIHTLAENTEEGMDKFREELGEIHTAFKQHVEEYRESVDTDAVGTGESWLASQAIGKGLIDELATSDEYLDRMESEGFDIVEVSLNPIKSKSNKLSSFLWEFIGARGVLDSLQHQLTGAIAQIPVNPLPRLLAKL</sequence>
<evidence type="ECO:0000256" key="5">
    <source>
        <dbReference type="ARBA" id="ARBA00022692"/>
    </source>
</evidence>
<keyword evidence="3" id="KW-1003">Cell membrane</keyword>
<dbReference type="InterPro" id="IPR002142">
    <property type="entry name" value="Peptidase_S49"/>
</dbReference>
<evidence type="ECO:0000256" key="9">
    <source>
        <dbReference type="ARBA" id="ARBA00023136"/>
    </source>
</evidence>
<name>A0A7S2WB48_9STRA</name>
<dbReference type="Gene3D" id="6.20.330.10">
    <property type="match status" value="1"/>
</dbReference>
<dbReference type="Pfam" id="PF08496">
    <property type="entry name" value="Peptidase_S49_N"/>
    <property type="match status" value="1"/>
</dbReference>
<evidence type="ECO:0000256" key="1">
    <source>
        <dbReference type="ARBA" id="ARBA00004236"/>
    </source>
</evidence>
<dbReference type="InterPro" id="IPR047272">
    <property type="entry name" value="S49_SppA_C"/>
</dbReference>
<dbReference type="GO" id="GO:0005886">
    <property type="term" value="C:plasma membrane"/>
    <property type="evidence" value="ECO:0007669"/>
    <property type="project" value="UniProtKB-SubCell"/>
</dbReference>
<gene>
    <name evidence="13" type="ORF">QSP1433_LOCUS5930</name>
</gene>
<evidence type="ECO:0000256" key="3">
    <source>
        <dbReference type="ARBA" id="ARBA00022475"/>
    </source>
</evidence>
<organism evidence="13">
    <name type="scientific">Mucochytrium quahogii</name>
    <dbReference type="NCBI Taxonomy" id="96639"/>
    <lineage>
        <taxon>Eukaryota</taxon>
        <taxon>Sar</taxon>
        <taxon>Stramenopiles</taxon>
        <taxon>Bigyra</taxon>
        <taxon>Labyrinthulomycetes</taxon>
        <taxon>Thraustochytrida</taxon>
        <taxon>Thraustochytriidae</taxon>
        <taxon>Mucochytrium</taxon>
    </lineage>
</organism>
<evidence type="ECO:0000256" key="4">
    <source>
        <dbReference type="ARBA" id="ARBA00022670"/>
    </source>
</evidence>
<dbReference type="AlphaFoldDB" id="A0A7S2WB48"/>
<evidence type="ECO:0000259" key="11">
    <source>
        <dbReference type="Pfam" id="PF01343"/>
    </source>
</evidence>
<dbReference type="Gene3D" id="3.90.226.10">
    <property type="entry name" value="2-enoyl-CoA Hydratase, Chain A, domain 1"/>
    <property type="match status" value="1"/>
</dbReference>
<feature type="domain" description="Peptidase S49 N-terminal proteobacteria" evidence="12">
    <location>
        <begin position="221"/>
        <end position="260"/>
    </location>
</feature>
<reference evidence="13" key="1">
    <citation type="submission" date="2021-01" db="EMBL/GenBank/DDBJ databases">
        <authorList>
            <person name="Corre E."/>
            <person name="Pelletier E."/>
            <person name="Niang G."/>
            <person name="Scheremetjew M."/>
            <person name="Finn R."/>
            <person name="Kale V."/>
            <person name="Holt S."/>
            <person name="Cochrane G."/>
            <person name="Meng A."/>
            <person name="Brown T."/>
            <person name="Cohen L."/>
        </authorList>
    </citation>
    <scope>NUCLEOTIDE SEQUENCE</scope>
    <source>
        <strain evidence="13">NY070348D</strain>
    </source>
</reference>
<keyword evidence="8 10" id="KW-1133">Transmembrane helix</keyword>